<evidence type="ECO:0000313" key="3">
    <source>
        <dbReference type="Proteomes" id="UP000245207"/>
    </source>
</evidence>
<accession>A0A2U1PNM6</accession>
<feature type="signal peptide" evidence="1">
    <location>
        <begin position="1"/>
        <end position="24"/>
    </location>
</feature>
<evidence type="ECO:0000313" key="2">
    <source>
        <dbReference type="EMBL" id="PWA87368.1"/>
    </source>
</evidence>
<keyword evidence="3" id="KW-1185">Reference proteome</keyword>
<keyword evidence="1" id="KW-0732">Signal</keyword>
<proteinExistence type="predicted"/>
<dbReference type="EMBL" id="PKPP01000921">
    <property type="protein sequence ID" value="PWA87368.1"/>
    <property type="molecule type" value="Genomic_DNA"/>
</dbReference>
<dbReference type="PANTHER" id="PTHR36392:SF1">
    <property type="entry name" value="TRANSMEMBRANE PROTEIN"/>
    <property type="match status" value="1"/>
</dbReference>
<comment type="caution">
    <text evidence="2">The sequence shown here is derived from an EMBL/GenBank/DDBJ whole genome shotgun (WGS) entry which is preliminary data.</text>
</comment>
<reference evidence="2 3" key="1">
    <citation type="journal article" date="2018" name="Mol. Plant">
        <title>The genome of Artemisia annua provides insight into the evolution of Asteraceae family and artemisinin biosynthesis.</title>
        <authorList>
            <person name="Shen Q."/>
            <person name="Zhang L."/>
            <person name="Liao Z."/>
            <person name="Wang S."/>
            <person name="Yan T."/>
            <person name="Shi P."/>
            <person name="Liu M."/>
            <person name="Fu X."/>
            <person name="Pan Q."/>
            <person name="Wang Y."/>
            <person name="Lv Z."/>
            <person name="Lu X."/>
            <person name="Zhang F."/>
            <person name="Jiang W."/>
            <person name="Ma Y."/>
            <person name="Chen M."/>
            <person name="Hao X."/>
            <person name="Li L."/>
            <person name="Tang Y."/>
            <person name="Lv G."/>
            <person name="Zhou Y."/>
            <person name="Sun X."/>
            <person name="Brodelius P.E."/>
            <person name="Rose J.K.C."/>
            <person name="Tang K."/>
        </authorList>
    </citation>
    <scope>NUCLEOTIDE SEQUENCE [LARGE SCALE GENOMIC DNA]</scope>
    <source>
        <strain evidence="3">cv. Huhao1</strain>
        <tissue evidence="2">Leaf</tissue>
    </source>
</reference>
<dbReference type="PANTHER" id="PTHR36392">
    <property type="entry name" value="TRANSMEMBRANE PROTEIN"/>
    <property type="match status" value="1"/>
</dbReference>
<dbReference type="OrthoDB" id="1927154at2759"/>
<evidence type="ECO:0000256" key="1">
    <source>
        <dbReference type="SAM" id="SignalP"/>
    </source>
</evidence>
<dbReference type="Proteomes" id="UP000245207">
    <property type="component" value="Unassembled WGS sequence"/>
</dbReference>
<protein>
    <submittedName>
        <fullName evidence="2">Uncharacterized protein</fullName>
    </submittedName>
</protein>
<name>A0A2U1PNM6_ARTAN</name>
<gene>
    <name evidence="2" type="ORF">CTI12_AA128220</name>
</gene>
<organism evidence="2 3">
    <name type="scientific">Artemisia annua</name>
    <name type="common">Sweet wormwood</name>
    <dbReference type="NCBI Taxonomy" id="35608"/>
    <lineage>
        <taxon>Eukaryota</taxon>
        <taxon>Viridiplantae</taxon>
        <taxon>Streptophyta</taxon>
        <taxon>Embryophyta</taxon>
        <taxon>Tracheophyta</taxon>
        <taxon>Spermatophyta</taxon>
        <taxon>Magnoliopsida</taxon>
        <taxon>eudicotyledons</taxon>
        <taxon>Gunneridae</taxon>
        <taxon>Pentapetalae</taxon>
        <taxon>asterids</taxon>
        <taxon>campanulids</taxon>
        <taxon>Asterales</taxon>
        <taxon>Asteraceae</taxon>
        <taxon>Asteroideae</taxon>
        <taxon>Anthemideae</taxon>
        <taxon>Artemisiinae</taxon>
        <taxon>Artemisia</taxon>
    </lineage>
</organism>
<feature type="chain" id="PRO_5015576973" evidence="1">
    <location>
        <begin position="25"/>
        <end position="183"/>
    </location>
</feature>
<dbReference type="AlphaFoldDB" id="A0A2U1PNM6"/>
<sequence length="183" mass="20314">MPHKTRPMAALLLFTGLNVVLVSTITPVYDFVCFHPYWERRVSNCGDGVSTSLIHIASAVTKLFIYSISGLSDEVWRGVMNYLKGATNISLDVRLNCIARIWSIAIVQATVNLSIEVMVVKLSDSSSLINAQLFFHLISRFNGIPTSQHFEVPKSVFTSPEDVCCPKFGIVAHSTIQHDRTIT</sequence>